<dbReference type="Proteomes" id="UP001595548">
    <property type="component" value="Unassembled WGS sequence"/>
</dbReference>
<evidence type="ECO:0000313" key="4">
    <source>
        <dbReference type="Proteomes" id="UP001595548"/>
    </source>
</evidence>
<evidence type="ECO:0000259" key="2">
    <source>
        <dbReference type="Pfam" id="PF18433"/>
    </source>
</evidence>
<evidence type="ECO:0000256" key="1">
    <source>
        <dbReference type="SAM" id="MobiDB-lite"/>
    </source>
</evidence>
<keyword evidence="4" id="KW-1185">Reference proteome</keyword>
<evidence type="ECO:0000313" key="3">
    <source>
        <dbReference type="EMBL" id="MFC3156290.1"/>
    </source>
</evidence>
<feature type="domain" description="DUF5610" evidence="2">
    <location>
        <begin position="42"/>
        <end position="138"/>
    </location>
</feature>
<dbReference type="EMBL" id="JBHRTL010000029">
    <property type="protein sequence ID" value="MFC3156290.1"/>
    <property type="molecule type" value="Genomic_DNA"/>
</dbReference>
<dbReference type="Pfam" id="PF18433">
    <property type="entry name" value="DUF5610"/>
    <property type="match status" value="1"/>
</dbReference>
<sequence>MSPSQTDLNSAVRAASQAPQLHSRPNVVNSKVTQALTLVSDKAAEQIGVPEVGKFKPLTAEQAAGNILGFIQRQIERDVADGATDEELESRLQAGLSGFNKGFNQARDRLEALSLLDDQVSASIGKTYDLVTNGIDQLAQEHLGRSLDDAAPPKTTQLSPSASASRTSYEYASAQSFRFELLTGEGDKVSIQANASHGETQFWRAEDGSSSSASSSSVSYSLNITGELNESERAAIDELLQQVNSLADSFFTGDISGAFESALALGYDQSQIEGFALNLTRVDIQRASSAYGKEAAAPNGLQQRLQPVGQFIKDAQEAFNKASEFAEPYKLLLDIVNGLYADTEAPGNRDGKRFADFIGELLNNSLTTNSPKEDA</sequence>
<feature type="compositionally biased region" description="Polar residues" evidence="1">
    <location>
        <begin position="154"/>
        <end position="165"/>
    </location>
</feature>
<dbReference type="RefSeq" id="WP_382417449.1">
    <property type="nucleotide sequence ID" value="NZ_AP031500.1"/>
</dbReference>
<accession>A0ABV7HW26</accession>
<dbReference type="InterPro" id="IPR041651">
    <property type="entry name" value="DUF5610"/>
</dbReference>
<dbReference type="Gene3D" id="1.10.132.90">
    <property type="match status" value="1"/>
</dbReference>
<reference evidence="4" key="1">
    <citation type="journal article" date="2019" name="Int. J. Syst. Evol. Microbiol.">
        <title>The Global Catalogue of Microorganisms (GCM) 10K type strain sequencing project: providing services to taxonomists for standard genome sequencing and annotation.</title>
        <authorList>
            <consortium name="The Broad Institute Genomics Platform"/>
            <consortium name="The Broad Institute Genome Sequencing Center for Infectious Disease"/>
            <person name="Wu L."/>
            <person name="Ma J."/>
        </authorList>
    </citation>
    <scope>NUCLEOTIDE SEQUENCE [LARGE SCALE GENOMIC DNA]</scope>
    <source>
        <strain evidence="4">KCTC 52141</strain>
    </source>
</reference>
<gene>
    <name evidence="3" type="ORF">ACFOEB_13850</name>
</gene>
<feature type="region of interest" description="Disordered" evidence="1">
    <location>
        <begin position="146"/>
        <end position="165"/>
    </location>
</feature>
<name>A0ABV7HW26_9GAMM</name>
<organism evidence="3 4">
    <name type="scientific">Gilvimarinus japonicus</name>
    <dbReference type="NCBI Taxonomy" id="1796469"/>
    <lineage>
        <taxon>Bacteria</taxon>
        <taxon>Pseudomonadati</taxon>
        <taxon>Pseudomonadota</taxon>
        <taxon>Gammaproteobacteria</taxon>
        <taxon>Cellvibrionales</taxon>
        <taxon>Cellvibrionaceae</taxon>
        <taxon>Gilvimarinus</taxon>
    </lineage>
</organism>
<proteinExistence type="predicted"/>
<protein>
    <submittedName>
        <fullName evidence="3">DUF5610 domain-containing protein</fullName>
    </submittedName>
</protein>
<feature type="region of interest" description="Disordered" evidence="1">
    <location>
        <begin position="1"/>
        <end position="26"/>
    </location>
</feature>
<comment type="caution">
    <text evidence="3">The sequence shown here is derived from an EMBL/GenBank/DDBJ whole genome shotgun (WGS) entry which is preliminary data.</text>
</comment>